<comment type="pathway">
    <text evidence="3">Sphingolipid metabolism.</text>
</comment>
<dbReference type="Pfam" id="PF03798">
    <property type="entry name" value="TRAM_LAG1_CLN8"/>
    <property type="match status" value="1"/>
</dbReference>
<dbReference type="STRING" id="131310.A0A0N5A323"/>
<keyword evidence="7" id="KW-0653">Protein transport</keyword>
<evidence type="ECO:0000256" key="9">
    <source>
        <dbReference type="ARBA" id="ARBA00023136"/>
    </source>
</evidence>
<keyword evidence="8 11" id="KW-1133">Transmembrane helix</keyword>
<protein>
    <submittedName>
        <fullName evidence="14">TLC domain-containing protein</fullName>
    </submittedName>
</protein>
<feature type="transmembrane region" description="Helical" evidence="11">
    <location>
        <begin position="36"/>
        <end position="59"/>
    </location>
</feature>
<dbReference type="UniPathway" id="UPA00222"/>
<dbReference type="GO" id="GO:0045048">
    <property type="term" value="P:protein insertion into ER membrane"/>
    <property type="evidence" value="ECO:0007669"/>
    <property type="project" value="TreeGrafter"/>
</dbReference>
<evidence type="ECO:0000256" key="8">
    <source>
        <dbReference type="ARBA" id="ARBA00022989"/>
    </source>
</evidence>
<dbReference type="GO" id="GO:0046513">
    <property type="term" value="P:ceramide biosynthetic process"/>
    <property type="evidence" value="ECO:0007669"/>
    <property type="project" value="InterPro"/>
</dbReference>
<feature type="transmembrane region" description="Helical" evidence="11">
    <location>
        <begin position="303"/>
        <end position="324"/>
    </location>
</feature>
<evidence type="ECO:0000256" key="6">
    <source>
        <dbReference type="ARBA" id="ARBA00022692"/>
    </source>
</evidence>
<dbReference type="SMART" id="SM00724">
    <property type="entry name" value="TLC"/>
    <property type="match status" value="1"/>
</dbReference>
<dbReference type="InterPro" id="IPR006634">
    <property type="entry name" value="TLC-dom"/>
</dbReference>
<keyword evidence="6 10" id="KW-0812">Transmembrane</keyword>
<organism evidence="13 14">
    <name type="scientific">Parastrongyloides trichosuri</name>
    <name type="common">Possum-specific nematode worm</name>
    <dbReference type="NCBI Taxonomy" id="131310"/>
    <lineage>
        <taxon>Eukaryota</taxon>
        <taxon>Metazoa</taxon>
        <taxon>Ecdysozoa</taxon>
        <taxon>Nematoda</taxon>
        <taxon>Chromadorea</taxon>
        <taxon>Rhabditida</taxon>
        <taxon>Tylenchina</taxon>
        <taxon>Panagrolaimomorpha</taxon>
        <taxon>Strongyloidoidea</taxon>
        <taxon>Strongyloididae</taxon>
        <taxon>Parastrongyloides</taxon>
    </lineage>
</organism>
<dbReference type="Proteomes" id="UP000038045">
    <property type="component" value="Unplaced"/>
</dbReference>
<dbReference type="GO" id="GO:0006616">
    <property type="term" value="P:SRP-dependent cotranslational protein targeting to membrane, translocation"/>
    <property type="evidence" value="ECO:0007669"/>
    <property type="project" value="InterPro"/>
</dbReference>
<evidence type="ECO:0000256" key="10">
    <source>
        <dbReference type="PROSITE-ProRule" id="PRU00205"/>
    </source>
</evidence>
<name>A0A0N5A323_PARTI</name>
<dbReference type="PANTHER" id="PTHR12371:SF11">
    <property type="entry name" value="TRANSLOCATING CHAIN-ASSOCIATED MEMBRANE PROTEIN"/>
    <property type="match status" value="1"/>
</dbReference>
<dbReference type="InterPro" id="IPR016447">
    <property type="entry name" value="Translocation_assoc_membrane"/>
</dbReference>
<dbReference type="GO" id="GO:0005789">
    <property type="term" value="C:endoplasmic reticulum membrane"/>
    <property type="evidence" value="ECO:0007669"/>
    <property type="project" value="TreeGrafter"/>
</dbReference>
<dbReference type="GO" id="GO:0050291">
    <property type="term" value="F:sphingosine N-acyltransferase activity"/>
    <property type="evidence" value="ECO:0007669"/>
    <property type="project" value="InterPro"/>
</dbReference>
<feature type="domain" description="TLC" evidence="12">
    <location>
        <begin position="123"/>
        <end position="335"/>
    </location>
</feature>
<evidence type="ECO:0000256" key="4">
    <source>
        <dbReference type="ARBA" id="ARBA00005999"/>
    </source>
</evidence>
<reference evidence="14" key="1">
    <citation type="submission" date="2017-02" db="UniProtKB">
        <authorList>
            <consortium name="WormBaseParasite"/>
        </authorList>
    </citation>
    <scope>IDENTIFICATION</scope>
</reference>
<comment type="subcellular location">
    <subcellularLocation>
        <location evidence="1">Membrane</location>
        <topology evidence="1">Multi-pass membrane protein</topology>
    </subcellularLocation>
</comment>
<comment type="pathway">
    <text evidence="2">Lipid metabolism; sphingolipid metabolism.</text>
</comment>
<evidence type="ECO:0000313" key="14">
    <source>
        <dbReference type="WBParaSite" id="PTRK_0001603300.1"/>
    </source>
</evidence>
<dbReference type="PROSITE" id="PS50922">
    <property type="entry name" value="TLC"/>
    <property type="match status" value="1"/>
</dbReference>
<evidence type="ECO:0000256" key="2">
    <source>
        <dbReference type="ARBA" id="ARBA00004760"/>
    </source>
</evidence>
<dbReference type="WBParaSite" id="PTRK_0001603300.1">
    <property type="protein sequence ID" value="PTRK_0001603300.1"/>
    <property type="gene ID" value="PTRK_0001603300"/>
</dbReference>
<comment type="similarity">
    <text evidence="4">Belongs to the TRAM family.</text>
</comment>
<keyword evidence="9 10" id="KW-0472">Membrane</keyword>
<dbReference type="PIRSF" id="PIRSF005225">
    <property type="entry name" value="LAG1_LAC1"/>
    <property type="match status" value="1"/>
</dbReference>
<evidence type="ECO:0000259" key="12">
    <source>
        <dbReference type="PROSITE" id="PS50922"/>
    </source>
</evidence>
<evidence type="ECO:0000256" key="3">
    <source>
        <dbReference type="ARBA" id="ARBA00004991"/>
    </source>
</evidence>
<feature type="transmembrane region" description="Helical" evidence="11">
    <location>
        <begin position="129"/>
        <end position="147"/>
    </location>
</feature>
<keyword evidence="5" id="KW-0813">Transport</keyword>
<feature type="transmembrane region" description="Helical" evidence="11">
    <location>
        <begin position="175"/>
        <end position="193"/>
    </location>
</feature>
<feature type="transmembrane region" description="Helical" evidence="11">
    <location>
        <begin position="227"/>
        <end position="248"/>
    </location>
</feature>
<evidence type="ECO:0000256" key="5">
    <source>
        <dbReference type="ARBA" id="ARBA00022448"/>
    </source>
</evidence>
<evidence type="ECO:0000256" key="7">
    <source>
        <dbReference type="ARBA" id="ARBA00022927"/>
    </source>
</evidence>
<feature type="transmembrane region" description="Helical" evidence="11">
    <location>
        <begin position="260"/>
        <end position="283"/>
    </location>
</feature>
<accession>A0A0N5A323</accession>
<feature type="transmembrane region" description="Helical" evidence="11">
    <location>
        <begin position="205"/>
        <end position="221"/>
    </location>
</feature>
<evidence type="ECO:0000256" key="11">
    <source>
        <dbReference type="SAM" id="Phobius"/>
    </source>
</evidence>
<sequence length="356" mass="42187">MGHESRRILANRIKKPPAPLWSWEFFCQNHGDIMSCILMFIIIGFMFGLTNPISSVFVLPQYNETIISPIDNITTEVVYSYGLYDIPNFLFYTIFWITIHALIQEYIFDKVQRRNHLSRTSMSKFFESGHLVTFFAYSAIHSLVLLYENNYINNPSQMWIDYPKNHKKIGLNMKMFYLLQISYWLHQFPCFLFQRIKRDEMATRGVYSMAYLILIMASYYMNFTKSAVLLMFLQYFVLTFYHYGRVSLLLGKRNRASISFALYNLTFILTKFFSVSVIIFTFGSGLESHRHDEIEEGNYNTSTIRFIILLIMTSMQIFQVMKFFMKIMAIYFDSYDKDKGTLDEDDSNEEGRAKRE</sequence>
<dbReference type="AlphaFoldDB" id="A0A0N5A323"/>
<proteinExistence type="inferred from homology"/>
<feature type="transmembrane region" description="Helical" evidence="11">
    <location>
        <begin position="89"/>
        <end position="108"/>
    </location>
</feature>
<keyword evidence="13" id="KW-1185">Reference proteome</keyword>
<dbReference type="InterPro" id="IPR016439">
    <property type="entry name" value="Lag1/Lac1-like"/>
</dbReference>
<evidence type="ECO:0000256" key="1">
    <source>
        <dbReference type="ARBA" id="ARBA00004141"/>
    </source>
</evidence>
<evidence type="ECO:0000313" key="13">
    <source>
        <dbReference type="Proteomes" id="UP000038045"/>
    </source>
</evidence>
<dbReference type="PANTHER" id="PTHR12371">
    <property type="entry name" value="TRANSLOCATION ASSOCIATED MEMBRANE PROTEIN"/>
    <property type="match status" value="1"/>
</dbReference>